<dbReference type="Proteomes" id="UP000297741">
    <property type="component" value="Unassembled WGS sequence"/>
</dbReference>
<evidence type="ECO:0000313" key="2">
    <source>
        <dbReference type="Proteomes" id="UP000297741"/>
    </source>
</evidence>
<comment type="caution">
    <text evidence="1">The sequence shown here is derived from an EMBL/GenBank/DDBJ whole genome shotgun (WGS) entry which is preliminary data.</text>
</comment>
<proteinExistence type="predicted"/>
<protein>
    <submittedName>
        <fullName evidence="1">Uncharacterized protein</fullName>
    </submittedName>
</protein>
<dbReference type="RefSeq" id="WP_135433665.1">
    <property type="nucleotide sequence ID" value="NZ_RPEM01000017.1"/>
</dbReference>
<name>A0ABY2KIX1_9RHOB</name>
<accession>A0ABY2KIX1</accession>
<gene>
    <name evidence="1" type="ORF">EEB11_17755</name>
</gene>
<sequence length="88" mass="9688">MDDGGRSIFGDLTLPALEKLAEAWAQELDPSWIEAKQAIGDKSAKDKSIPDYLGIASIEELFYTQPQGKLDEIRARAETAPRLQLDGL</sequence>
<dbReference type="EMBL" id="RPEM01000017">
    <property type="protein sequence ID" value="TGD41665.1"/>
    <property type="molecule type" value="Genomic_DNA"/>
</dbReference>
<organism evidence="1 2">
    <name type="scientific">Pseudotabrizicola sediminis</name>
    <dbReference type="NCBI Taxonomy" id="2486418"/>
    <lineage>
        <taxon>Bacteria</taxon>
        <taxon>Pseudomonadati</taxon>
        <taxon>Pseudomonadota</taxon>
        <taxon>Alphaproteobacteria</taxon>
        <taxon>Rhodobacterales</taxon>
        <taxon>Paracoccaceae</taxon>
        <taxon>Pseudotabrizicola</taxon>
    </lineage>
</organism>
<keyword evidence="2" id="KW-1185">Reference proteome</keyword>
<evidence type="ECO:0000313" key="1">
    <source>
        <dbReference type="EMBL" id="TGD41665.1"/>
    </source>
</evidence>
<reference evidence="1 2" key="1">
    <citation type="submission" date="2018-11" db="EMBL/GenBank/DDBJ databases">
        <title>Tabrizicola sp. isolated from sediment of alpine lake.</title>
        <authorList>
            <person name="Liu Z."/>
        </authorList>
    </citation>
    <scope>NUCLEOTIDE SEQUENCE [LARGE SCALE GENOMIC DNA]</scope>
    <source>
        <strain evidence="1 2">DRYC-M-16</strain>
    </source>
</reference>